<organism evidence="1 2">
    <name type="scientific">Entamoeba invadens IP1</name>
    <dbReference type="NCBI Taxonomy" id="370355"/>
    <lineage>
        <taxon>Eukaryota</taxon>
        <taxon>Amoebozoa</taxon>
        <taxon>Evosea</taxon>
        <taxon>Archamoebae</taxon>
        <taxon>Mastigamoebida</taxon>
        <taxon>Entamoebidae</taxon>
        <taxon>Entamoeba</taxon>
    </lineage>
</organism>
<keyword evidence="2" id="KW-1185">Reference proteome</keyword>
<dbReference type="VEuPathDB" id="AmoebaDB:EIN_473200"/>
<dbReference type="PANTHER" id="PTHR36453">
    <property type="entry name" value="SECRETED PROTEIN-RELATED"/>
    <property type="match status" value="1"/>
</dbReference>
<dbReference type="GeneID" id="14888894"/>
<dbReference type="KEGG" id="eiv:EIN_473200"/>
<dbReference type="SUPFAM" id="SSF51126">
    <property type="entry name" value="Pectin lyase-like"/>
    <property type="match status" value="1"/>
</dbReference>
<evidence type="ECO:0000313" key="2">
    <source>
        <dbReference type="Proteomes" id="UP000014680"/>
    </source>
</evidence>
<dbReference type="InterPro" id="IPR012334">
    <property type="entry name" value="Pectin_lyas_fold"/>
</dbReference>
<dbReference type="Gene3D" id="2.160.20.10">
    <property type="entry name" value="Single-stranded right-handed beta-helix, Pectin lyase-like"/>
    <property type="match status" value="1"/>
</dbReference>
<dbReference type="AlphaFoldDB" id="A0A0A1U9V8"/>
<name>A0A0A1U9V8_ENTIV</name>
<accession>A0A0A1U9V8</accession>
<dbReference type="PANTHER" id="PTHR36453:SF1">
    <property type="entry name" value="RIGHT HANDED BETA HELIX DOMAIN-CONTAINING PROTEIN"/>
    <property type="match status" value="1"/>
</dbReference>
<evidence type="ECO:0000313" key="1">
    <source>
        <dbReference type="EMBL" id="ELP89912.1"/>
    </source>
</evidence>
<protein>
    <recommendedName>
        <fullName evidence="3">Right handed beta helix domain-containing protein</fullName>
    </recommendedName>
</protein>
<dbReference type="Proteomes" id="UP000014680">
    <property type="component" value="Unassembled WGS sequence"/>
</dbReference>
<gene>
    <name evidence="1" type="ORF">EIN_473200</name>
</gene>
<dbReference type="InterPro" id="IPR011050">
    <property type="entry name" value="Pectin_lyase_fold/virulence"/>
</dbReference>
<reference evidence="1 2" key="1">
    <citation type="submission" date="2012-10" db="EMBL/GenBank/DDBJ databases">
        <authorList>
            <person name="Zafar N."/>
            <person name="Inman J."/>
            <person name="Hall N."/>
            <person name="Lorenzi H."/>
            <person name="Caler E."/>
        </authorList>
    </citation>
    <scope>NUCLEOTIDE SEQUENCE [LARGE SCALE GENOMIC DNA]</scope>
    <source>
        <strain evidence="1 2">IP1</strain>
    </source>
</reference>
<dbReference type="EMBL" id="KB206559">
    <property type="protein sequence ID" value="ELP89912.1"/>
    <property type="molecule type" value="Genomic_DNA"/>
</dbReference>
<dbReference type="OrthoDB" id="6160420at2759"/>
<sequence length="283" mass="33263">MKHNYVENNPHLGYSHNGAYLEISYNETRNVCTRALDCGALYSGAHWEYSGNVIKCNFFHDSTGFGQPLSYVIGIYLDDNLSKQTVYQNVVSNFVGYCIVHGSGRSDVIYNNIFYKCDIGYSGDSRGPRRYHTTPNAFYNLLDTMVHSGVDRYISPWKDQFPEWALLPKTSEELMKEENVHWLCMENSEIYCNVFYNHKRDYAFEEHCDKYMKRWEMNTNSTQDPMFYDVDNNDFKMKKEGEIYKYNCWEEIFYENIGINTQDNAQSVVVKGLIYLWLVLCSF</sequence>
<dbReference type="RefSeq" id="XP_004256683.1">
    <property type="nucleotide sequence ID" value="XM_004256635.1"/>
</dbReference>
<proteinExistence type="predicted"/>
<evidence type="ECO:0008006" key="3">
    <source>
        <dbReference type="Google" id="ProtNLM"/>
    </source>
</evidence>